<sequence length="226" mass="25212">MDSPRKPCVIVVDDYPLFRQAIASVLHDSGEFELLGLTGDGTTALSLTSLRPDIALIDLDAEGFDPIELLREIKYRQPSCKVVMFMGSAQKNSKMLMEAIRSEANGYLLRNIEISEFLEQMRNVAKGGMAASEKITSVLAEQLRDGAFPTEDSALLQQLTKREFDVLCCIASGLTNHDIGERLNISDGTVKVHVKHLLKKLRFRSRVEVAVWASERGHRIAKDQRP</sequence>
<dbReference type="SMART" id="SM00448">
    <property type="entry name" value="REC"/>
    <property type="match status" value="1"/>
</dbReference>
<gene>
    <name evidence="6" type="primary">narL_2</name>
    <name evidence="6" type="ORF">SUTMEG_20850</name>
</gene>
<dbReference type="InterPro" id="IPR039420">
    <property type="entry name" value="WalR-like"/>
</dbReference>
<dbReference type="EMBL" id="AP018786">
    <property type="protein sequence ID" value="BBF24194.1"/>
    <property type="molecule type" value="Genomic_DNA"/>
</dbReference>
<dbReference type="PROSITE" id="PS00622">
    <property type="entry name" value="HTH_LUXR_1"/>
    <property type="match status" value="1"/>
</dbReference>
<dbReference type="CDD" id="cd06170">
    <property type="entry name" value="LuxR_C_like"/>
    <property type="match status" value="1"/>
</dbReference>
<dbReference type="Pfam" id="PF00196">
    <property type="entry name" value="GerE"/>
    <property type="match status" value="1"/>
</dbReference>
<feature type="modified residue" description="4-aspartylphosphate" evidence="3">
    <location>
        <position position="58"/>
    </location>
</feature>
<keyword evidence="2 6" id="KW-0238">DNA-binding</keyword>
<dbReference type="SUPFAM" id="SSF46894">
    <property type="entry name" value="C-terminal effector domain of the bipartite response regulators"/>
    <property type="match status" value="1"/>
</dbReference>
<reference evidence="6 7" key="1">
    <citation type="journal article" date="2018" name="Int. J. Syst. Evol. Microbiol.">
        <title>Mesosutterella multiformis gen. nov., sp. nov., a member of the family Sutterellaceae and Sutterella megalosphaeroides sp. nov., isolated from human faeces.</title>
        <authorList>
            <person name="Sakamoto M."/>
            <person name="Ikeyama N."/>
            <person name="Kunihiro T."/>
            <person name="Iino T."/>
            <person name="Yuki M."/>
            <person name="Ohkuma M."/>
        </authorList>
    </citation>
    <scope>NUCLEOTIDE SEQUENCE [LARGE SCALE GENOMIC DNA]</scope>
    <source>
        <strain evidence="6 7">6FBBBH3</strain>
    </source>
</reference>
<dbReference type="SMART" id="SM00421">
    <property type="entry name" value="HTH_LUXR"/>
    <property type="match status" value="1"/>
</dbReference>
<dbReference type="Proteomes" id="UP000271003">
    <property type="component" value="Chromosome"/>
</dbReference>
<dbReference type="PANTHER" id="PTHR43214:SF38">
    <property type="entry name" value="NITRATE_NITRITE RESPONSE REGULATOR PROTEIN NARL"/>
    <property type="match status" value="1"/>
</dbReference>
<keyword evidence="7" id="KW-1185">Reference proteome</keyword>
<dbReference type="SUPFAM" id="SSF52172">
    <property type="entry name" value="CheY-like"/>
    <property type="match status" value="1"/>
</dbReference>
<feature type="domain" description="HTH luxR-type" evidence="4">
    <location>
        <begin position="152"/>
        <end position="217"/>
    </location>
</feature>
<dbReference type="GO" id="GO:0000160">
    <property type="term" value="P:phosphorelay signal transduction system"/>
    <property type="evidence" value="ECO:0007669"/>
    <property type="project" value="InterPro"/>
</dbReference>
<name>A0A2Z6ICL1_9BURK</name>
<dbReference type="GO" id="GO:0006355">
    <property type="term" value="P:regulation of DNA-templated transcription"/>
    <property type="evidence" value="ECO:0007669"/>
    <property type="project" value="InterPro"/>
</dbReference>
<evidence type="ECO:0000256" key="3">
    <source>
        <dbReference type="PROSITE-ProRule" id="PRU00169"/>
    </source>
</evidence>
<dbReference type="OrthoDB" id="9816469at2"/>
<dbReference type="InterPro" id="IPR001789">
    <property type="entry name" value="Sig_transdc_resp-reg_receiver"/>
</dbReference>
<evidence type="ECO:0000256" key="2">
    <source>
        <dbReference type="ARBA" id="ARBA00023125"/>
    </source>
</evidence>
<dbReference type="InterPro" id="IPR011006">
    <property type="entry name" value="CheY-like_superfamily"/>
</dbReference>
<evidence type="ECO:0000256" key="1">
    <source>
        <dbReference type="ARBA" id="ARBA00022553"/>
    </source>
</evidence>
<dbReference type="PROSITE" id="PS50043">
    <property type="entry name" value="HTH_LUXR_2"/>
    <property type="match status" value="1"/>
</dbReference>
<evidence type="ECO:0000313" key="7">
    <source>
        <dbReference type="Proteomes" id="UP000271003"/>
    </source>
</evidence>
<feature type="domain" description="Response regulatory" evidence="5">
    <location>
        <begin position="8"/>
        <end position="125"/>
    </location>
</feature>
<organism evidence="6 7">
    <name type="scientific">Sutterella megalosphaeroides</name>
    <dbReference type="NCBI Taxonomy" id="2494234"/>
    <lineage>
        <taxon>Bacteria</taxon>
        <taxon>Pseudomonadati</taxon>
        <taxon>Pseudomonadota</taxon>
        <taxon>Betaproteobacteria</taxon>
        <taxon>Burkholderiales</taxon>
        <taxon>Sutterellaceae</taxon>
        <taxon>Sutterella</taxon>
    </lineage>
</organism>
<dbReference type="InterPro" id="IPR016032">
    <property type="entry name" value="Sig_transdc_resp-reg_C-effctor"/>
</dbReference>
<protein>
    <submittedName>
        <fullName evidence="6">DNA-binding response regulator</fullName>
    </submittedName>
</protein>
<dbReference type="Gene3D" id="3.40.50.2300">
    <property type="match status" value="1"/>
</dbReference>
<dbReference type="GO" id="GO:0003677">
    <property type="term" value="F:DNA binding"/>
    <property type="evidence" value="ECO:0007669"/>
    <property type="project" value="UniProtKB-KW"/>
</dbReference>
<dbReference type="KEGG" id="sutt:SUTMEG_20850"/>
<evidence type="ECO:0000259" key="5">
    <source>
        <dbReference type="PROSITE" id="PS50110"/>
    </source>
</evidence>
<accession>A0A2Z6ICL1</accession>
<dbReference type="InterPro" id="IPR058245">
    <property type="entry name" value="NreC/VraR/RcsB-like_REC"/>
</dbReference>
<evidence type="ECO:0000313" key="6">
    <source>
        <dbReference type="EMBL" id="BBF24194.1"/>
    </source>
</evidence>
<dbReference type="Pfam" id="PF00072">
    <property type="entry name" value="Response_reg"/>
    <property type="match status" value="1"/>
</dbReference>
<proteinExistence type="predicted"/>
<dbReference type="InterPro" id="IPR000792">
    <property type="entry name" value="Tscrpt_reg_LuxR_C"/>
</dbReference>
<dbReference type="RefSeq" id="WP_120177728.1">
    <property type="nucleotide sequence ID" value="NZ_AP018786.1"/>
</dbReference>
<dbReference type="CDD" id="cd17535">
    <property type="entry name" value="REC_NarL-like"/>
    <property type="match status" value="1"/>
</dbReference>
<evidence type="ECO:0000259" key="4">
    <source>
        <dbReference type="PROSITE" id="PS50043"/>
    </source>
</evidence>
<dbReference type="PRINTS" id="PR00038">
    <property type="entry name" value="HTHLUXR"/>
</dbReference>
<dbReference type="PROSITE" id="PS50110">
    <property type="entry name" value="RESPONSE_REGULATORY"/>
    <property type="match status" value="1"/>
</dbReference>
<dbReference type="AlphaFoldDB" id="A0A2Z6ICL1"/>
<dbReference type="PANTHER" id="PTHR43214">
    <property type="entry name" value="TWO-COMPONENT RESPONSE REGULATOR"/>
    <property type="match status" value="1"/>
</dbReference>
<keyword evidence="1 3" id="KW-0597">Phosphoprotein</keyword>